<protein>
    <submittedName>
        <fullName evidence="9">Uncharacterized protein</fullName>
    </submittedName>
</protein>
<keyword evidence="4" id="KW-0862">Zinc</keyword>
<evidence type="ECO:0000256" key="6">
    <source>
        <dbReference type="SAM" id="SignalP"/>
    </source>
</evidence>
<dbReference type="PROSITE" id="PS50853">
    <property type="entry name" value="FN3"/>
    <property type="match status" value="4"/>
</dbReference>
<dbReference type="PANTHER" id="PTHR46708">
    <property type="entry name" value="TENASCIN"/>
    <property type="match status" value="1"/>
</dbReference>
<dbReference type="InterPro" id="IPR046906">
    <property type="entry name" value="Mab-21_HhH/H2TH-like"/>
</dbReference>
<keyword evidence="6" id="KW-0732">Signal</keyword>
<evidence type="ECO:0000256" key="3">
    <source>
        <dbReference type="ARBA" id="ARBA00022771"/>
    </source>
</evidence>
<dbReference type="OrthoDB" id="6158026at2759"/>
<dbReference type="GO" id="GO:0008270">
    <property type="term" value="F:zinc ion binding"/>
    <property type="evidence" value="ECO:0007669"/>
    <property type="project" value="UniProtKB-KW"/>
</dbReference>
<feature type="domain" description="MYND-type" evidence="8">
    <location>
        <begin position="1628"/>
        <end position="1667"/>
    </location>
</feature>
<feature type="domain" description="Fibronectin type-III" evidence="7">
    <location>
        <begin position="350"/>
        <end position="446"/>
    </location>
</feature>
<dbReference type="InterPro" id="IPR036116">
    <property type="entry name" value="FN3_sf"/>
</dbReference>
<evidence type="ECO:0000256" key="1">
    <source>
        <dbReference type="ARBA" id="ARBA00022723"/>
    </source>
</evidence>
<dbReference type="SMART" id="SM01265">
    <property type="entry name" value="Mab-21"/>
    <property type="match status" value="1"/>
</dbReference>
<evidence type="ECO:0000256" key="5">
    <source>
        <dbReference type="PROSITE-ProRule" id="PRU00134"/>
    </source>
</evidence>
<sequence length="1690" mass="196403">MKIYPISLLMSFCFPVCLLYREFQCPSTPERRLRAKWFCQKFGLKEENYACLYDPILNEYQEKCNFKANILDPGEKYILHHRPTSAKCGNTNRYQPFGLQHFSDQCVYQRSMCSEAEQLRFNDGSVTVDKSCRCNGAQGYAFVTSPKRRCYCTPSTEDCSCYLKRCTDNFTLSLDYQCIHMSNKSYQASCPGIDNQESSNIDHTTIYTENFQKNSFEDLKYSRTAALFTSVGTLIMVTVFISSLRYFEKMQSIRYEQKSPSTELKAFPENGDLILTWSSQVYDKIKVNSYKIIYTSNSWINTTTISVSAEDMSCIIPDVLPMKTYRFKIASCLINGDKKLSDEHMFNSGSPSAPTQIRTLIGSGVLTLTWTSPVQNLFQVKYYKILYTSTNEMRPTEIKVDAKTLYCNIPNILPMQTYRFKILSCLDDFDGQPSEEHMFHAGTPNPPTQLKDFIENGVLTLTWTSPIENLFQVKYYKVRYTSTKETRPAEIKVDANTLYCNIPNIRPLQTYRFKILSCLNDFDGQPSEEHMFYSGKPKQSAKLTHHFGNDRNIRLVWTAAEEILFKTESYDLEYTTDGWKTMSTFPLPASELEYEIHDFTVDATYRFKLYTVSHSERSFPTEDVCIASARYYVKIQLNGIMHHDALHDATSPPYMSLREGIEQGVNATLSDCAGDNVIAELQFSRGSLYAVFILLSQRSNDEAKLRNAFEKTIKTGKFGKFMVSMEGFIFQALDNPVPPQCVRVETEYNVINILWEKPAETFFRTAHYLLQSTTDDWKTFERILIPTDQNRYCISNVLPSTKYNFKMFTVTQNDIRSIPSNEEYIVTKGSITQHDIEAKNEGSSVAIWKKPLFQIKKTAKHAMFNIVEINTREYIINRSYEYMFIQGLTTPKEIEAKYEEYFASMCLLCDELVAMRYAITASEFVYAQAPVLKLSKDEEDSIWFCSILNNAGFNTNFRTTSKRSCLMKEILYTFDSTMAYYFVGSRIDGTETLGNNNNHPQLMICDDQLIVIHDTVTTGLKHNSLLMVADSNTPTGYVKLQLVVGGIPCTTKNMASIGPSVDTTDFATDIFDRIVKYDRSTKGNTNIFKSLRCKVWPKEANEWLSRDRRYGWPSAHTIEEHKLLGIFLVRKDHPNSLEPHSEWRIDFPLQERNLTMNLSDVQHKCLSTLLILNRDIIRSECITAYHWKTCLFYVIEENTNDVWEEKLLFNCIHMCIEQMLKCVKYNFFPHYFICRENLFHGYLNEEQRITFQRLLENISNIGVIDLFQENNNSLHCYVKARKCSQSFNQLFKTSESTCKRTLHSLNLNLFHSVLEVFDYRILERCFYRANANRIQFIEMLWFTLDHIKSINSITEHTLEDTQQALLLLVPFINECLASNISAMAIQHQDPKVRDILLFGAFMYLINNNFSGRLKFISVLYACGLYKESEWYIDQADEEYIKYNPSICQCKVFQSDAKMAFDYNKSNLQDEIYTCVSFMPTELPITPDALKYEMFRYIGTKFGRTKTTIGVNYRVVIDSNVYFLLLKYLIKRTLKKTIEWIDAKSNIHTLLYGKYVRHQDVAYNVLAWIHSSEGNTPFAFTYLMSSWNVITSANLRNEWFREFNSAKLHALVILYNTWFASKPTLMHFCFHCFSISLKHFPSCSRCKVSTYCSKQCQLMNWKIHKVVCRIQQTYRHVLYSKNSLKAMYLEP</sequence>
<dbReference type="Proteomes" id="UP000683360">
    <property type="component" value="Unassembled WGS sequence"/>
</dbReference>
<dbReference type="PANTHER" id="PTHR46708:SF2">
    <property type="entry name" value="FIBRONECTIN TYPE-III DOMAIN-CONTAINING PROTEIN"/>
    <property type="match status" value="1"/>
</dbReference>
<dbReference type="InterPro" id="IPR013783">
    <property type="entry name" value="Ig-like_fold"/>
</dbReference>
<dbReference type="InterPro" id="IPR002893">
    <property type="entry name" value="Znf_MYND"/>
</dbReference>
<proteinExistence type="predicted"/>
<feature type="domain" description="Fibronectin type-III" evidence="7">
    <location>
        <begin position="539"/>
        <end position="631"/>
    </location>
</feature>
<name>A0A8S3QA55_MYTED</name>
<keyword evidence="10" id="KW-1185">Reference proteome</keyword>
<dbReference type="SMART" id="SM00060">
    <property type="entry name" value="FN3"/>
    <property type="match status" value="5"/>
</dbReference>
<dbReference type="InterPro" id="IPR050991">
    <property type="entry name" value="ECM_Regulatory_Proteins"/>
</dbReference>
<dbReference type="SUPFAM" id="SSF49265">
    <property type="entry name" value="Fibronectin type III"/>
    <property type="match status" value="3"/>
</dbReference>
<dbReference type="EMBL" id="CAJPWZ010000394">
    <property type="protein sequence ID" value="CAG2192461.1"/>
    <property type="molecule type" value="Genomic_DNA"/>
</dbReference>
<dbReference type="Gene3D" id="1.10.1410.40">
    <property type="match status" value="1"/>
</dbReference>
<comment type="caution">
    <text evidence="9">The sequence shown here is derived from an EMBL/GenBank/DDBJ whole genome shotgun (WGS) entry which is preliminary data.</text>
</comment>
<evidence type="ECO:0000313" key="9">
    <source>
        <dbReference type="EMBL" id="CAG2192461.1"/>
    </source>
</evidence>
<keyword evidence="2" id="KW-0677">Repeat</keyword>
<gene>
    <name evidence="9" type="ORF">MEDL_7616</name>
</gene>
<dbReference type="InterPro" id="IPR024810">
    <property type="entry name" value="MAB21L/cGLR"/>
</dbReference>
<evidence type="ECO:0000256" key="4">
    <source>
        <dbReference type="ARBA" id="ARBA00022833"/>
    </source>
</evidence>
<dbReference type="SUPFAM" id="SSF144232">
    <property type="entry name" value="HIT/MYND zinc finger-like"/>
    <property type="match status" value="1"/>
</dbReference>
<dbReference type="Gene3D" id="6.10.140.2220">
    <property type="match status" value="1"/>
</dbReference>
<feature type="signal peptide" evidence="6">
    <location>
        <begin position="1"/>
        <end position="19"/>
    </location>
</feature>
<keyword evidence="3 5" id="KW-0863">Zinc-finger</keyword>
<feature type="chain" id="PRO_5035874597" evidence="6">
    <location>
        <begin position="20"/>
        <end position="1690"/>
    </location>
</feature>
<dbReference type="Gene3D" id="2.60.40.10">
    <property type="entry name" value="Immunoglobulins"/>
    <property type="match status" value="5"/>
</dbReference>
<feature type="domain" description="Fibronectin type-III" evidence="7">
    <location>
        <begin position="447"/>
        <end position="537"/>
    </location>
</feature>
<accession>A0A8S3QA55</accession>
<keyword evidence="1" id="KW-0479">Metal-binding</keyword>
<evidence type="ECO:0000259" key="7">
    <source>
        <dbReference type="PROSITE" id="PS50853"/>
    </source>
</evidence>
<reference evidence="9" key="1">
    <citation type="submission" date="2021-03" db="EMBL/GenBank/DDBJ databases">
        <authorList>
            <person name="Bekaert M."/>
        </authorList>
    </citation>
    <scope>NUCLEOTIDE SEQUENCE</scope>
</reference>
<evidence type="ECO:0000259" key="8">
    <source>
        <dbReference type="PROSITE" id="PS50865"/>
    </source>
</evidence>
<dbReference type="PROSITE" id="PS50865">
    <property type="entry name" value="ZF_MYND_2"/>
    <property type="match status" value="1"/>
</dbReference>
<feature type="domain" description="Fibronectin type-III" evidence="7">
    <location>
        <begin position="735"/>
        <end position="830"/>
    </location>
</feature>
<dbReference type="CDD" id="cd00063">
    <property type="entry name" value="FN3"/>
    <property type="match status" value="5"/>
</dbReference>
<dbReference type="Pfam" id="PF20266">
    <property type="entry name" value="Mab-21_C"/>
    <property type="match status" value="1"/>
</dbReference>
<dbReference type="InterPro" id="IPR003961">
    <property type="entry name" value="FN3_dom"/>
</dbReference>
<evidence type="ECO:0000256" key="2">
    <source>
        <dbReference type="ARBA" id="ARBA00022737"/>
    </source>
</evidence>
<dbReference type="Pfam" id="PF01753">
    <property type="entry name" value="zf-MYND"/>
    <property type="match status" value="1"/>
</dbReference>
<evidence type="ECO:0000313" key="10">
    <source>
        <dbReference type="Proteomes" id="UP000683360"/>
    </source>
</evidence>
<organism evidence="9 10">
    <name type="scientific">Mytilus edulis</name>
    <name type="common">Blue mussel</name>
    <dbReference type="NCBI Taxonomy" id="6550"/>
    <lineage>
        <taxon>Eukaryota</taxon>
        <taxon>Metazoa</taxon>
        <taxon>Spiralia</taxon>
        <taxon>Lophotrochozoa</taxon>
        <taxon>Mollusca</taxon>
        <taxon>Bivalvia</taxon>
        <taxon>Autobranchia</taxon>
        <taxon>Pteriomorphia</taxon>
        <taxon>Mytilida</taxon>
        <taxon>Mytiloidea</taxon>
        <taxon>Mytilidae</taxon>
        <taxon>Mytilinae</taxon>
        <taxon>Mytilus</taxon>
    </lineage>
</organism>